<dbReference type="RefSeq" id="WP_072748471.1">
    <property type="nucleotide sequence ID" value="NZ_FOHL01000013.1"/>
</dbReference>
<dbReference type="AlphaFoldDB" id="A0A1M7U2T3"/>
<evidence type="ECO:0000313" key="2">
    <source>
        <dbReference type="Proteomes" id="UP000184066"/>
    </source>
</evidence>
<proteinExistence type="predicted"/>
<accession>A0A1M7U2T3</accession>
<name>A0A1M7U2T3_9RHOB</name>
<sequence>MTAAEFLALLERTYCFELPGFRLQHTGIEGIDILLQRRRREMAKVPVNYGLMRLENWRWQPEFLRMMRAIRDRAGKS</sequence>
<protein>
    <submittedName>
        <fullName evidence="1">Uncharacterized protein</fullName>
    </submittedName>
</protein>
<reference evidence="1 2" key="1">
    <citation type="submission" date="2016-12" db="EMBL/GenBank/DDBJ databases">
        <authorList>
            <person name="Song W.-J."/>
            <person name="Kurnit D.M."/>
        </authorList>
    </citation>
    <scope>NUCLEOTIDE SEQUENCE [LARGE SCALE GENOMIC DNA]</scope>
    <source>
        <strain evidence="1 2">CGMCC 1.10808</strain>
    </source>
</reference>
<dbReference type="Proteomes" id="UP000184066">
    <property type="component" value="Unassembled WGS sequence"/>
</dbReference>
<evidence type="ECO:0000313" key="1">
    <source>
        <dbReference type="EMBL" id="SHN77361.1"/>
    </source>
</evidence>
<keyword evidence="2" id="KW-1185">Reference proteome</keyword>
<dbReference type="STRING" id="1189325.SAMN04488119_1138"/>
<dbReference type="EMBL" id="FRDL01000015">
    <property type="protein sequence ID" value="SHN77361.1"/>
    <property type="molecule type" value="Genomic_DNA"/>
</dbReference>
<organism evidence="1 2">
    <name type="scientific">Oceanicella actignis</name>
    <dbReference type="NCBI Taxonomy" id="1189325"/>
    <lineage>
        <taxon>Bacteria</taxon>
        <taxon>Pseudomonadati</taxon>
        <taxon>Pseudomonadota</taxon>
        <taxon>Alphaproteobacteria</taxon>
        <taxon>Rhodobacterales</taxon>
        <taxon>Paracoccaceae</taxon>
        <taxon>Oceanicella</taxon>
    </lineage>
</organism>
<gene>
    <name evidence="1" type="ORF">SAMN05216200_11524</name>
</gene>